<keyword evidence="2 6" id="KW-0479">Metal-binding</keyword>
<evidence type="ECO:0000256" key="8">
    <source>
        <dbReference type="SAM" id="MobiDB-lite"/>
    </source>
</evidence>
<feature type="region of interest" description="Disordered" evidence="8">
    <location>
        <begin position="598"/>
        <end position="617"/>
    </location>
</feature>
<dbReference type="InterPro" id="IPR023214">
    <property type="entry name" value="HAD_sf"/>
</dbReference>
<comment type="similarity">
    <text evidence="1">Belongs to the 5'(3')-deoxyribonucleotidase family.</text>
</comment>
<feature type="active site" description="Proton donor" evidence="5">
    <location>
        <position position="110"/>
    </location>
</feature>
<name>A0A7S3XX48_HETAK</name>
<feature type="binding site" evidence="6">
    <location>
        <position position="110"/>
    </location>
    <ligand>
        <name>GMP</name>
        <dbReference type="ChEBI" id="CHEBI:58115"/>
    </ligand>
</feature>
<feature type="coiled-coil region" evidence="7">
    <location>
        <begin position="454"/>
        <end position="505"/>
    </location>
</feature>
<feature type="active site" description="Nucleophile" evidence="5">
    <location>
        <position position="108"/>
    </location>
</feature>
<dbReference type="PANTHER" id="PTHR12103:SF15">
    <property type="entry name" value="CYTOSOLIC PURINE 5'-NUCLEOTIDASE"/>
    <property type="match status" value="1"/>
</dbReference>
<proteinExistence type="inferred from homology"/>
<keyword evidence="3" id="KW-0378">Hydrolase</keyword>
<dbReference type="AlphaFoldDB" id="A0A7S3XX48"/>
<reference evidence="9" key="1">
    <citation type="submission" date="2021-01" db="EMBL/GenBank/DDBJ databases">
        <authorList>
            <person name="Corre E."/>
            <person name="Pelletier E."/>
            <person name="Niang G."/>
            <person name="Scheremetjew M."/>
            <person name="Finn R."/>
            <person name="Kale V."/>
            <person name="Holt S."/>
            <person name="Cochrane G."/>
            <person name="Meng A."/>
            <person name="Brown T."/>
            <person name="Cohen L."/>
        </authorList>
    </citation>
    <scope>NUCLEOTIDE SEQUENCE</scope>
    <source>
        <strain evidence="9">CCMP3107</strain>
    </source>
</reference>
<dbReference type="InterPro" id="IPR016695">
    <property type="entry name" value="Pur_nucleotidase"/>
</dbReference>
<dbReference type="Pfam" id="PF05761">
    <property type="entry name" value="5_nucleotid"/>
    <property type="match status" value="1"/>
</dbReference>
<dbReference type="PIRSF" id="PIRSF017434">
    <property type="entry name" value="Purine_5'-nucleotidase"/>
    <property type="match status" value="1"/>
</dbReference>
<evidence type="ECO:0000256" key="4">
    <source>
        <dbReference type="ARBA" id="ARBA00022842"/>
    </source>
</evidence>
<dbReference type="InterPro" id="IPR008380">
    <property type="entry name" value="HAD-SF_hydro_IG_5-nucl"/>
</dbReference>
<dbReference type="NCBIfam" id="TIGR02244">
    <property type="entry name" value="HAD-IG-Ncltidse"/>
    <property type="match status" value="1"/>
</dbReference>
<evidence type="ECO:0000256" key="5">
    <source>
        <dbReference type="PIRSR" id="PIRSR017434-1"/>
    </source>
</evidence>
<accession>A0A7S3XX48</accession>
<dbReference type="Gene3D" id="3.40.50.1000">
    <property type="entry name" value="HAD superfamily/HAD-like"/>
    <property type="match status" value="1"/>
</dbReference>
<evidence type="ECO:0008006" key="10">
    <source>
        <dbReference type="Google" id="ProtNLM"/>
    </source>
</evidence>
<dbReference type="SUPFAM" id="SSF56784">
    <property type="entry name" value="HAD-like"/>
    <property type="match status" value="1"/>
</dbReference>
<dbReference type="EMBL" id="HBIU01029313">
    <property type="protein sequence ID" value="CAE0634765.1"/>
    <property type="molecule type" value="Transcribed_RNA"/>
</dbReference>
<evidence type="ECO:0000256" key="2">
    <source>
        <dbReference type="ARBA" id="ARBA00022723"/>
    </source>
</evidence>
<comment type="cofactor">
    <cofactor evidence="6">
        <name>Mg(2+)</name>
        <dbReference type="ChEBI" id="CHEBI:18420"/>
    </cofactor>
    <text evidence="6">Binds 1 Mg(2+) ion per subunit.</text>
</comment>
<gene>
    <name evidence="9" type="ORF">HAKA00212_LOCUS13505</name>
</gene>
<protein>
    <recommendedName>
        <fullName evidence="10">5'-nucleotidase</fullName>
    </recommendedName>
</protein>
<evidence type="ECO:0000256" key="7">
    <source>
        <dbReference type="SAM" id="Coils"/>
    </source>
</evidence>
<dbReference type="GO" id="GO:0046872">
    <property type="term" value="F:metal ion binding"/>
    <property type="evidence" value="ECO:0007669"/>
    <property type="project" value="UniProtKB-KW"/>
</dbReference>
<evidence type="ECO:0000256" key="1">
    <source>
        <dbReference type="ARBA" id="ARBA00009589"/>
    </source>
</evidence>
<dbReference type="GO" id="GO:0008253">
    <property type="term" value="F:5'-nucleotidase activity"/>
    <property type="evidence" value="ECO:0007669"/>
    <property type="project" value="TreeGrafter"/>
</dbReference>
<evidence type="ECO:0000313" key="9">
    <source>
        <dbReference type="EMBL" id="CAE0634765.1"/>
    </source>
</evidence>
<feature type="binding site" evidence="6">
    <location>
        <position position="410"/>
    </location>
    <ligand>
        <name>Mg(2+)</name>
        <dbReference type="ChEBI" id="CHEBI:18420"/>
    </ligand>
</feature>
<sequence>MPRRYLKDAVRVVTLFLTMNKIFAFQGIMKGSSLRPQLTSQRTSHRCILTNIRRLPRSQAQNLSMVASEHEYSESIRRRNVPEHIASETDIFCNRELKMSSLKAIGFDMDYTLSRYYQEFDLLAYEGAKEKLVHTLGYPEEVLDYVYDADFFVRGLVIDKKLGNILKIDRHKYCRKAFHGFAELGSNQRKAAYQTGATMPSFTEARFVNVDTIFTLVDAVLFAQLVELKDSDPKAVRKSYEEIYTDIRHSVDMCHRDGVIKSQVAEDPGRYIIEDPGMVDMLRHLRAEGFKVFLVTNSEYEYTHVVMNFLMGNAKPEERTAEWVELFDVSFCMSCKPRFLMDPRAPLFRIDMSRPVQSVLEKTPLTPVDGVPDDVPAFLAEGAVFHMGNWQHLQKILGVARGDQILYVGDHMYSDVLRTKRTLGWRTCLVVPEMEAEIETHLKAQTLSRDVKDLRNLQYDLEEYVDEVLQAQRRLRPGEDAAAAAAELRARLADLEAQKGILKRILRAKADLFHYQFHPVWGQIFKAGYQDSRFAQQVSDYSCLYTSKASNLGLVSRRRSFRTTSDVLPHDHVLKQLGTSGAPKLGELRDRIRHLAAAAAGGGGEEAGEPSSPPSSS</sequence>
<evidence type="ECO:0000256" key="6">
    <source>
        <dbReference type="PIRSR" id="PIRSR017434-2"/>
    </source>
</evidence>
<keyword evidence="4 6" id="KW-0460">Magnesium</keyword>
<dbReference type="InterPro" id="IPR036412">
    <property type="entry name" value="HAD-like_sf"/>
</dbReference>
<feature type="binding site" evidence="6">
    <location>
        <position position="108"/>
    </location>
    <ligand>
        <name>Mg(2+)</name>
        <dbReference type="ChEBI" id="CHEBI:18420"/>
    </ligand>
</feature>
<keyword evidence="7" id="KW-0175">Coiled coil</keyword>
<organism evidence="9">
    <name type="scientific">Heterosigma akashiwo</name>
    <name type="common">Chromophytic alga</name>
    <name type="synonym">Heterosigma carterae</name>
    <dbReference type="NCBI Taxonomy" id="2829"/>
    <lineage>
        <taxon>Eukaryota</taxon>
        <taxon>Sar</taxon>
        <taxon>Stramenopiles</taxon>
        <taxon>Ochrophyta</taxon>
        <taxon>Raphidophyceae</taxon>
        <taxon>Chattonellales</taxon>
        <taxon>Chattonellaceae</taxon>
        <taxon>Heterosigma</taxon>
    </lineage>
</organism>
<evidence type="ECO:0000256" key="3">
    <source>
        <dbReference type="ARBA" id="ARBA00022801"/>
    </source>
</evidence>
<dbReference type="PANTHER" id="PTHR12103">
    <property type="entry name" value="5'-NUCLEOTIDASE DOMAIN-CONTAINING"/>
    <property type="match status" value="1"/>
</dbReference>